<keyword evidence="6" id="KW-0560">Oxidoreductase</keyword>
<keyword evidence="7" id="KW-0503">Monooxygenase</keyword>
<name>L9UAZ8_9GAMM</name>
<protein>
    <submittedName>
        <fullName evidence="9">Ubiquinone biosynthesis hydroxylase, UbiH/UbiF/VisC/COQ6</fullName>
    </submittedName>
</protein>
<sequence length="421" mass="46101">MAQTQRYCIATAGHATRPLTVIVHPGDTLMQHDHDIIIVGGGMVGAALAARVGHAGFSVGLVEHGDSPTPPPPSGDYDLRISSLNARSLAFVKASGTTLPEERCCPFRHIDVSNQDGTGHSLFSAHDSGMDDFGIFIENRTLQYALWQRLEQLPSVTCYTQCAPLSTITSSTGRLLELDNGKTLSARLIVGADGAQSTLRELAGINVSSHDYHQRAMIINVETELPQQDVSWQVFTPTGPIAMLPLPGHRASLVWYDTDSTTQAREQLDDEALKAAIEMAFPKRLGNLIRIVARASFPIKRQHAHRYIGKRLALIGDAAHVVHPLAGQGLNIGLHDADTLAEIIIQGRDPGDYLNLLRFECQRRAANQTMIAATDSFHHLFTGAKPLRQLGDLSLQIAERFPFAKRMMMQQANGLNPFKMW</sequence>
<dbReference type="Pfam" id="PF01494">
    <property type="entry name" value="FAD_binding_3"/>
    <property type="match status" value="1"/>
</dbReference>
<dbReference type="GO" id="GO:0071949">
    <property type="term" value="F:FAD binding"/>
    <property type="evidence" value="ECO:0007669"/>
    <property type="project" value="InterPro"/>
</dbReference>
<comment type="caution">
    <text evidence="9">The sequence shown here is derived from an EMBL/GenBank/DDBJ whole genome shotgun (WGS) entry which is preliminary data.</text>
</comment>
<organism evidence="9 10">
    <name type="scientific">Vreelandella titanicae BH1</name>
    <dbReference type="NCBI Taxonomy" id="1204738"/>
    <lineage>
        <taxon>Bacteria</taxon>
        <taxon>Pseudomonadati</taxon>
        <taxon>Pseudomonadota</taxon>
        <taxon>Gammaproteobacteria</taxon>
        <taxon>Oceanospirillales</taxon>
        <taxon>Halomonadaceae</taxon>
        <taxon>Vreelandella</taxon>
    </lineage>
</organism>
<dbReference type="PATRIC" id="fig|1204738.3.peg.1558"/>
<dbReference type="SUPFAM" id="SSF51905">
    <property type="entry name" value="FAD/NAD(P)-binding domain"/>
    <property type="match status" value="1"/>
</dbReference>
<dbReference type="GO" id="GO:0006744">
    <property type="term" value="P:ubiquinone biosynthetic process"/>
    <property type="evidence" value="ECO:0007669"/>
    <property type="project" value="UniProtKB-UniPathway"/>
</dbReference>
<dbReference type="InterPro" id="IPR002938">
    <property type="entry name" value="FAD-bd"/>
</dbReference>
<dbReference type="Proteomes" id="UP000011651">
    <property type="component" value="Unassembled WGS sequence"/>
</dbReference>
<dbReference type="InterPro" id="IPR036188">
    <property type="entry name" value="FAD/NAD-bd_sf"/>
</dbReference>
<keyword evidence="4" id="KW-0285">Flavoprotein</keyword>
<accession>L9UAZ8</accession>
<dbReference type="GO" id="GO:0004497">
    <property type="term" value="F:monooxygenase activity"/>
    <property type="evidence" value="ECO:0007669"/>
    <property type="project" value="UniProtKB-KW"/>
</dbReference>
<reference evidence="9 10" key="1">
    <citation type="journal article" date="2013" name="Genome Announc.">
        <title>Draft Genome of the Marine Gammaproteobacterium Halomonas titanicae.</title>
        <authorList>
            <person name="Sanchez-Porro C."/>
            <person name="de la Haba R.R."/>
            <person name="Cruz-Hernandez N."/>
            <person name="Gonzalez J.M."/>
            <person name="Reyes-Guirao C."/>
            <person name="Navarro-Sampedro L."/>
            <person name="Carballo M."/>
            <person name="Ventosa A."/>
        </authorList>
    </citation>
    <scope>NUCLEOTIDE SEQUENCE [LARGE SCALE GENOMIC DNA]</scope>
    <source>
        <strain evidence="9 10">BH1</strain>
    </source>
</reference>
<dbReference type="EMBL" id="AOPO01000003">
    <property type="protein sequence ID" value="ELY21922.1"/>
    <property type="molecule type" value="Genomic_DNA"/>
</dbReference>
<keyword evidence="5" id="KW-0274">FAD</keyword>
<dbReference type="PANTHER" id="PTHR43876">
    <property type="entry name" value="UBIQUINONE BIOSYNTHESIS MONOOXYGENASE COQ6, MITOCHONDRIAL"/>
    <property type="match status" value="1"/>
</dbReference>
<evidence type="ECO:0000256" key="4">
    <source>
        <dbReference type="ARBA" id="ARBA00022630"/>
    </source>
</evidence>
<feature type="domain" description="FAD-binding" evidence="8">
    <location>
        <begin position="178"/>
        <end position="347"/>
    </location>
</feature>
<evidence type="ECO:0000256" key="1">
    <source>
        <dbReference type="ARBA" id="ARBA00001974"/>
    </source>
</evidence>
<dbReference type="UniPathway" id="UPA00232"/>
<gene>
    <name evidence="9" type="ORF">HALTITAN_1036</name>
</gene>
<evidence type="ECO:0000256" key="7">
    <source>
        <dbReference type="ARBA" id="ARBA00023033"/>
    </source>
</evidence>
<comment type="pathway">
    <text evidence="2">Cofactor biosynthesis; ubiquinone biosynthesis.</text>
</comment>
<dbReference type="PROSITE" id="PS01304">
    <property type="entry name" value="UBIH"/>
    <property type="match status" value="1"/>
</dbReference>
<dbReference type="InterPro" id="IPR010971">
    <property type="entry name" value="UbiH/COQ6"/>
</dbReference>
<evidence type="ECO:0000313" key="9">
    <source>
        <dbReference type="EMBL" id="ELY21922.1"/>
    </source>
</evidence>
<evidence type="ECO:0000256" key="5">
    <source>
        <dbReference type="ARBA" id="ARBA00022827"/>
    </source>
</evidence>
<comment type="similarity">
    <text evidence="3">Belongs to the UbiH/COQ6 family.</text>
</comment>
<keyword evidence="9" id="KW-0830">Ubiquinone</keyword>
<dbReference type="PRINTS" id="PR00420">
    <property type="entry name" value="RNGMNOXGNASE"/>
</dbReference>
<dbReference type="GO" id="GO:0016705">
    <property type="term" value="F:oxidoreductase activity, acting on paired donors, with incorporation or reduction of molecular oxygen"/>
    <property type="evidence" value="ECO:0007669"/>
    <property type="project" value="InterPro"/>
</dbReference>
<proteinExistence type="inferred from homology"/>
<evidence type="ECO:0000259" key="8">
    <source>
        <dbReference type="Pfam" id="PF01494"/>
    </source>
</evidence>
<evidence type="ECO:0000256" key="6">
    <source>
        <dbReference type="ARBA" id="ARBA00023002"/>
    </source>
</evidence>
<evidence type="ECO:0000256" key="3">
    <source>
        <dbReference type="ARBA" id="ARBA00005349"/>
    </source>
</evidence>
<dbReference type="InterPro" id="IPR051205">
    <property type="entry name" value="UbiH/COQ6_monooxygenase"/>
</dbReference>
<dbReference type="Gene3D" id="3.50.50.60">
    <property type="entry name" value="FAD/NAD(P)-binding domain"/>
    <property type="match status" value="2"/>
</dbReference>
<comment type="cofactor">
    <cofactor evidence="1">
        <name>FAD</name>
        <dbReference type="ChEBI" id="CHEBI:57692"/>
    </cofactor>
</comment>
<dbReference type="AlphaFoldDB" id="L9UAZ8"/>
<dbReference type="NCBIfam" id="TIGR01988">
    <property type="entry name" value="Ubi-OHases"/>
    <property type="match status" value="1"/>
</dbReference>
<dbReference type="PANTHER" id="PTHR43876:SF7">
    <property type="entry name" value="UBIQUINONE BIOSYNTHESIS MONOOXYGENASE COQ6, MITOCHONDRIAL"/>
    <property type="match status" value="1"/>
</dbReference>
<dbReference type="InterPro" id="IPR018168">
    <property type="entry name" value="Ubi_Hdrlase_CS"/>
</dbReference>
<evidence type="ECO:0000313" key="10">
    <source>
        <dbReference type="Proteomes" id="UP000011651"/>
    </source>
</evidence>
<evidence type="ECO:0000256" key="2">
    <source>
        <dbReference type="ARBA" id="ARBA00004749"/>
    </source>
</evidence>